<name>A0ABP8UE75_9ACTN</name>
<evidence type="ECO:0000259" key="9">
    <source>
        <dbReference type="PROSITE" id="PS50850"/>
    </source>
</evidence>
<dbReference type="RefSeq" id="WP_345433712.1">
    <property type="nucleotide sequence ID" value="NZ_BAABHK010000007.1"/>
</dbReference>
<dbReference type="InterPro" id="IPR010290">
    <property type="entry name" value="TM_effector"/>
</dbReference>
<evidence type="ECO:0000256" key="4">
    <source>
        <dbReference type="ARBA" id="ARBA00022692"/>
    </source>
</evidence>
<dbReference type="EMBL" id="BAABHK010000007">
    <property type="protein sequence ID" value="GAA4629899.1"/>
    <property type="molecule type" value="Genomic_DNA"/>
</dbReference>
<feature type="transmembrane region" description="Helical" evidence="8">
    <location>
        <begin position="169"/>
        <end position="189"/>
    </location>
</feature>
<evidence type="ECO:0000313" key="11">
    <source>
        <dbReference type="Proteomes" id="UP001501442"/>
    </source>
</evidence>
<feature type="transmembrane region" description="Helical" evidence="8">
    <location>
        <begin position="371"/>
        <end position="391"/>
    </location>
</feature>
<evidence type="ECO:0000256" key="3">
    <source>
        <dbReference type="ARBA" id="ARBA00022475"/>
    </source>
</evidence>
<evidence type="ECO:0000256" key="8">
    <source>
        <dbReference type="SAM" id="Phobius"/>
    </source>
</evidence>
<organism evidence="10 11">
    <name type="scientific">Actinoallomurus vinaceus</name>
    <dbReference type="NCBI Taxonomy" id="1080074"/>
    <lineage>
        <taxon>Bacteria</taxon>
        <taxon>Bacillati</taxon>
        <taxon>Actinomycetota</taxon>
        <taxon>Actinomycetes</taxon>
        <taxon>Streptosporangiales</taxon>
        <taxon>Thermomonosporaceae</taxon>
        <taxon>Actinoallomurus</taxon>
    </lineage>
</organism>
<dbReference type="CDD" id="cd06173">
    <property type="entry name" value="MFS_MefA_like"/>
    <property type="match status" value="1"/>
</dbReference>
<feature type="transmembrane region" description="Helical" evidence="8">
    <location>
        <begin position="310"/>
        <end position="334"/>
    </location>
</feature>
<feature type="transmembrane region" description="Helical" evidence="8">
    <location>
        <begin position="226"/>
        <end position="249"/>
    </location>
</feature>
<evidence type="ECO:0000256" key="5">
    <source>
        <dbReference type="ARBA" id="ARBA00022989"/>
    </source>
</evidence>
<feature type="domain" description="Major facilitator superfamily (MFS) profile" evidence="9">
    <location>
        <begin position="1"/>
        <end position="398"/>
    </location>
</feature>
<feature type="transmembrane region" description="Helical" evidence="8">
    <location>
        <begin position="21"/>
        <end position="42"/>
    </location>
</feature>
<dbReference type="Pfam" id="PF05977">
    <property type="entry name" value="MFS_3"/>
    <property type="match status" value="1"/>
</dbReference>
<reference evidence="11" key="1">
    <citation type="journal article" date="2019" name="Int. J. Syst. Evol. Microbiol.">
        <title>The Global Catalogue of Microorganisms (GCM) 10K type strain sequencing project: providing services to taxonomists for standard genome sequencing and annotation.</title>
        <authorList>
            <consortium name="The Broad Institute Genomics Platform"/>
            <consortium name="The Broad Institute Genome Sequencing Center for Infectious Disease"/>
            <person name="Wu L."/>
            <person name="Ma J."/>
        </authorList>
    </citation>
    <scope>NUCLEOTIDE SEQUENCE [LARGE SCALE GENOMIC DNA]</scope>
    <source>
        <strain evidence="11">JCM 17939</strain>
    </source>
</reference>
<accession>A0ABP8UE75</accession>
<protein>
    <submittedName>
        <fullName evidence="10">MFS transporter</fullName>
    </submittedName>
</protein>
<sequence length="426" mass="43942">MRTSEPLRANREFRDIWIAQALSKLGSQASYLALPLLVLSLTHSPAQAGLVGLVKGVAEVAFLLPGGTLSDRHDRRRTMLTCDVVRSLGMAALAYSVAVHRTVLPLILVVAAVDGACTSVFAGAVSGAVRRLVPEERFASAIALIQARNAAVYTAGPALGGLLFELSPVVPFVADAGSYLFSMAAVLAIRTPLTARRADGASGTGFWKDTAEGLRFVMRSAYLRNVVLNATVSNFTYGGIVLVAVAASYEGGSSGLSVGSIVTLSGLGSLVGSLFAPRAIGRLGTRQIVLAVGWADAVLALLMATTSRPLVLGTLIALSGLLTPALNVVFGSTLLRMTPDHLQGRVQNTVSFTAMSLAPLGPMFAGALLGGLGAVVAFMSFGLFLCAIAGVNTAKRHLFDAPATDSSAERTAPDTAAAETPPAPAR</sequence>
<comment type="subcellular location">
    <subcellularLocation>
        <location evidence="1">Cell membrane</location>
        <topology evidence="1">Multi-pass membrane protein</topology>
    </subcellularLocation>
</comment>
<evidence type="ECO:0000256" key="1">
    <source>
        <dbReference type="ARBA" id="ARBA00004651"/>
    </source>
</evidence>
<proteinExistence type="predicted"/>
<gene>
    <name evidence="10" type="ORF">GCM10023196_053110</name>
</gene>
<dbReference type="InterPro" id="IPR020846">
    <property type="entry name" value="MFS_dom"/>
</dbReference>
<keyword evidence="6 8" id="KW-0472">Membrane</keyword>
<feature type="transmembrane region" description="Helical" evidence="8">
    <location>
        <begin position="255"/>
        <end position="276"/>
    </location>
</feature>
<feature type="region of interest" description="Disordered" evidence="7">
    <location>
        <begin position="403"/>
        <end position="426"/>
    </location>
</feature>
<dbReference type="PANTHER" id="PTHR23513:SF6">
    <property type="entry name" value="MAJOR FACILITATOR SUPERFAMILY ASSOCIATED DOMAIN-CONTAINING PROTEIN"/>
    <property type="match status" value="1"/>
</dbReference>
<keyword evidence="2" id="KW-0813">Transport</keyword>
<evidence type="ECO:0000256" key="6">
    <source>
        <dbReference type="ARBA" id="ARBA00023136"/>
    </source>
</evidence>
<evidence type="ECO:0000313" key="10">
    <source>
        <dbReference type="EMBL" id="GAA4629899.1"/>
    </source>
</evidence>
<dbReference type="Gene3D" id="1.20.1250.20">
    <property type="entry name" value="MFS general substrate transporter like domains"/>
    <property type="match status" value="1"/>
</dbReference>
<keyword evidence="4 8" id="KW-0812">Transmembrane</keyword>
<evidence type="ECO:0000256" key="7">
    <source>
        <dbReference type="SAM" id="MobiDB-lite"/>
    </source>
</evidence>
<keyword evidence="11" id="KW-1185">Reference proteome</keyword>
<dbReference type="PROSITE" id="PS50850">
    <property type="entry name" value="MFS"/>
    <property type="match status" value="1"/>
</dbReference>
<keyword evidence="3" id="KW-1003">Cell membrane</keyword>
<dbReference type="SUPFAM" id="SSF103473">
    <property type="entry name" value="MFS general substrate transporter"/>
    <property type="match status" value="1"/>
</dbReference>
<feature type="transmembrane region" description="Helical" evidence="8">
    <location>
        <begin position="48"/>
        <end position="66"/>
    </location>
</feature>
<dbReference type="InterPro" id="IPR036259">
    <property type="entry name" value="MFS_trans_sf"/>
</dbReference>
<comment type="caution">
    <text evidence="10">The sequence shown here is derived from an EMBL/GenBank/DDBJ whole genome shotgun (WGS) entry which is preliminary data.</text>
</comment>
<dbReference type="Proteomes" id="UP001501442">
    <property type="component" value="Unassembled WGS sequence"/>
</dbReference>
<keyword evidence="5 8" id="KW-1133">Transmembrane helix</keyword>
<dbReference type="PANTHER" id="PTHR23513">
    <property type="entry name" value="INTEGRAL MEMBRANE EFFLUX PROTEIN-RELATED"/>
    <property type="match status" value="1"/>
</dbReference>
<evidence type="ECO:0000256" key="2">
    <source>
        <dbReference type="ARBA" id="ARBA00022448"/>
    </source>
</evidence>